<reference evidence="1" key="1">
    <citation type="journal article" date="2014" name="Int. J. Syst. Evol. Microbiol.">
        <title>Complete genome sequence of Corynebacterium casei LMG S-19264T (=DSM 44701T), isolated from a smear-ripened cheese.</title>
        <authorList>
            <consortium name="US DOE Joint Genome Institute (JGI-PGF)"/>
            <person name="Walter F."/>
            <person name="Albersmeier A."/>
            <person name="Kalinowski J."/>
            <person name="Ruckert C."/>
        </authorList>
    </citation>
    <scope>NUCLEOTIDE SEQUENCE</scope>
    <source>
        <strain evidence="1">JCM 17251</strain>
    </source>
</reference>
<name>A0A917Y679_9BACI</name>
<dbReference type="Proteomes" id="UP000624041">
    <property type="component" value="Unassembled WGS sequence"/>
</dbReference>
<dbReference type="RefSeq" id="WP_188859452.1">
    <property type="nucleotide sequence ID" value="NZ_BMOS01000045.1"/>
</dbReference>
<evidence type="ECO:0000313" key="2">
    <source>
        <dbReference type="Proteomes" id="UP000624041"/>
    </source>
</evidence>
<evidence type="ECO:0000313" key="1">
    <source>
        <dbReference type="EMBL" id="GGN66446.1"/>
    </source>
</evidence>
<proteinExistence type="predicted"/>
<reference evidence="1" key="2">
    <citation type="submission" date="2020-09" db="EMBL/GenBank/DDBJ databases">
        <authorList>
            <person name="Sun Q."/>
            <person name="Ohkuma M."/>
        </authorList>
    </citation>
    <scope>NUCLEOTIDE SEQUENCE</scope>
    <source>
        <strain evidence="1">JCM 17251</strain>
    </source>
</reference>
<gene>
    <name evidence="1" type="ORF">GCM10007971_36460</name>
</gene>
<dbReference type="EMBL" id="BMOS01000045">
    <property type="protein sequence ID" value="GGN66446.1"/>
    <property type="molecule type" value="Genomic_DNA"/>
</dbReference>
<dbReference type="AlphaFoldDB" id="A0A917Y679"/>
<keyword evidence="2" id="KW-1185">Reference proteome</keyword>
<protein>
    <submittedName>
        <fullName evidence="1">Uncharacterized protein</fullName>
    </submittedName>
</protein>
<accession>A0A917Y679</accession>
<comment type="caution">
    <text evidence="1">The sequence shown here is derived from an EMBL/GenBank/DDBJ whole genome shotgun (WGS) entry which is preliminary data.</text>
</comment>
<sequence>MQTLDKNNLINRLPKMGIYHTSDGRNIEDVSLYTLMWTYISVKCDAARAYGEETQ</sequence>
<organism evidence="1 2">
    <name type="scientific">Oceanobacillus indicireducens</name>
    <dbReference type="NCBI Taxonomy" id="1004261"/>
    <lineage>
        <taxon>Bacteria</taxon>
        <taxon>Bacillati</taxon>
        <taxon>Bacillota</taxon>
        <taxon>Bacilli</taxon>
        <taxon>Bacillales</taxon>
        <taxon>Bacillaceae</taxon>
        <taxon>Oceanobacillus</taxon>
    </lineage>
</organism>